<dbReference type="EMBL" id="VSSQ01001593">
    <property type="protein sequence ID" value="MPM09625.1"/>
    <property type="molecule type" value="Genomic_DNA"/>
</dbReference>
<sequence>MRGEGNTIRCLACGNGATMDETYRMIPFDETCVIPDTPRKWFDEERKAIYRELIQPGFQLIERVKLGILPKDHFLKNQATSELAGEGEITLDSEGFAYTGTKHGEPFGFRLEPKLLPTYGMCTDVSRFYTFFEGEFFEFFPETESVAKWLLATEELHRLSGGEWKNFPDAETYA</sequence>
<gene>
    <name evidence="1" type="ORF">SDC9_55946</name>
</gene>
<reference evidence="1" key="1">
    <citation type="submission" date="2019-08" db="EMBL/GenBank/DDBJ databases">
        <authorList>
            <person name="Kucharzyk K."/>
            <person name="Murdoch R.W."/>
            <person name="Higgins S."/>
            <person name="Loffler F."/>
        </authorList>
    </citation>
    <scope>NUCLEOTIDE SEQUENCE</scope>
</reference>
<evidence type="ECO:0000313" key="1">
    <source>
        <dbReference type="EMBL" id="MPM09625.1"/>
    </source>
</evidence>
<proteinExistence type="predicted"/>
<accession>A0A644X0F2</accession>
<organism evidence="1">
    <name type="scientific">bioreactor metagenome</name>
    <dbReference type="NCBI Taxonomy" id="1076179"/>
    <lineage>
        <taxon>unclassified sequences</taxon>
        <taxon>metagenomes</taxon>
        <taxon>ecological metagenomes</taxon>
    </lineage>
</organism>
<name>A0A644X0F2_9ZZZZ</name>
<comment type="caution">
    <text evidence="1">The sequence shown here is derived from an EMBL/GenBank/DDBJ whole genome shotgun (WGS) entry which is preliminary data.</text>
</comment>
<protein>
    <submittedName>
        <fullName evidence="1">Uncharacterized protein</fullName>
    </submittedName>
</protein>
<dbReference type="AlphaFoldDB" id="A0A644X0F2"/>